<comment type="caution">
    <text evidence="2">The sequence shown here is derived from an EMBL/GenBank/DDBJ whole genome shotgun (WGS) entry which is preliminary data.</text>
</comment>
<keyword evidence="1" id="KW-1133">Transmembrane helix</keyword>
<dbReference type="PROSITE" id="PS51257">
    <property type="entry name" value="PROKAR_LIPOPROTEIN"/>
    <property type="match status" value="1"/>
</dbReference>
<feature type="transmembrane region" description="Helical" evidence="1">
    <location>
        <begin position="116"/>
        <end position="146"/>
    </location>
</feature>
<gene>
    <name evidence="2" type="ORF">V6N11_054893</name>
</gene>
<keyword evidence="1" id="KW-0812">Transmembrane</keyword>
<evidence type="ECO:0000313" key="2">
    <source>
        <dbReference type="EMBL" id="KAK8982908.1"/>
    </source>
</evidence>
<organism evidence="2 3">
    <name type="scientific">Hibiscus sabdariffa</name>
    <name type="common">roselle</name>
    <dbReference type="NCBI Taxonomy" id="183260"/>
    <lineage>
        <taxon>Eukaryota</taxon>
        <taxon>Viridiplantae</taxon>
        <taxon>Streptophyta</taxon>
        <taxon>Embryophyta</taxon>
        <taxon>Tracheophyta</taxon>
        <taxon>Spermatophyta</taxon>
        <taxon>Magnoliopsida</taxon>
        <taxon>eudicotyledons</taxon>
        <taxon>Gunneridae</taxon>
        <taxon>Pentapetalae</taxon>
        <taxon>rosids</taxon>
        <taxon>malvids</taxon>
        <taxon>Malvales</taxon>
        <taxon>Malvaceae</taxon>
        <taxon>Malvoideae</taxon>
        <taxon>Hibiscus</taxon>
    </lineage>
</organism>
<proteinExistence type="predicted"/>
<reference evidence="2 3" key="1">
    <citation type="journal article" date="2024" name="G3 (Bethesda)">
        <title>Genome assembly of Hibiscus sabdariffa L. provides insights into metabolisms of medicinal natural products.</title>
        <authorList>
            <person name="Kim T."/>
        </authorList>
    </citation>
    <scope>NUCLEOTIDE SEQUENCE [LARGE SCALE GENOMIC DNA]</scope>
    <source>
        <strain evidence="2">TK-2024</strain>
        <tissue evidence="2">Old leaves</tissue>
    </source>
</reference>
<accession>A0ABR2P3N4</accession>
<dbReference type="EMBL" id="JBBPBN010000083">
    <property type="protein sequence ID" value="KAK8982908.1"/>
    <property type="molecule type" value="Genomic_DNA"/>
</dbReference>
<evidence type="ECO:0000256" key="1">
    <source>
        <dbReference type="SAM" id="Phobius"/>
    </source>
</evidence>
<sequence length="150" mass="17273">MENCCKLRIRLSLWFGIAISCDIERYNPLTLISVGEVSMAMGISERRIKKAEKMKAWIAQEKEEVARQINLAETRYRAILQIREAVLPLFLAECSTPSPHFCFLCLKLETMGHSSLFLMLSVALNSLFPLVLSFSHVMFVVFYYLFGFHN</sequence>
<evidence type="ECO:0000313" key="3">
    <source>
        <dbReference type="Proteomes" id="UP001396334"/>
    </source>
</evidence>
<protein>
    <submittedName>
        <fullName evidence="2">Uncharacterized protein</fullName>
    </submittedName>
</protein>
<name>A0ABR2P3N4_9ROSI</name>
<keyword evidence="3" id="KW-1185">Reference proteome</keyword>
<keyword evidence="1" id="KW-0472">Membrane</keyword>
<dbReference type="Proteomes" id="UP001396334">
    <property type="component" value="Unassembled WGS sequence"/>
</dbReference>